<dbReference type="GO" id="GO:0003676">
    <property type="term" value="F:nucleic acid binding"/>
    <property type="evidence" value="ECO:0007669"/>
    <property type="project" value="InterPro"/>
</dbReference>
<organism evidence="3 4">
    <name type="scientific">Pestalotiopsis fici (strain W106-1 / CGMCC3.15140)</name>
    <dbReference type="NCBI Taxonomy" id="1229662"/>
    <lineage>
        <taxon>Eukaryota</taxon>
        <taxon>Fungi</taxon>
        <taxon>Dikarya</taxon>
        <taxon>Ascomycota</taxon>
        <taxon>Pezizomycotina</taxon>
        <taxon>Sordariomycetes</taxon>
        <taxon>Xylariomycetidae</taxon>
        <taxon>Amphisphaeriales</taxon>
        <taxon>Sporocadaceae</taxon>
        <taxon>Pestalotiopsis</taxon>
    </lineage>
</organism>
<evidence type="ECO:0000313" key="3">
    <source>
        <dbReference type="EMBL" id="ETS79816.1"/>
    </source>
</evidence>
<dbReference type="Pfam" id="PF21762">
    <property type="entry name" value="DEDDh_C"/>
    <property type="match status" value="1"/>
</dbReference>
<dbReference type="InterPro" id="IPR040151">
    <property type="entry name" value="Gfd2/YDR514C-like"/>
</dbReference>
<dbReference type="GeneID" id="19272358"/>
<feature type="region of interest" description="Disordered" evidence="1">
    <location>
        <begin position="439"/>
        <end position="470"/>
    </location>
</feature>
<evidence type="ECO:0000256" key="1">
    <source>
        <dbReference type="SAM" id="MobiDB-lite"/>
    </source>
</evidence>
<dbReference type="PANTHER" id="PTHR28083:SF1">
    <property type="entry name" value="GOOD FOR FULL DBP5 ACTIVITY PROTEIN 2"/>
    <property type="match status" value="1"/>
</dbReference>
<feature type="domain" description="Exonuclease" evidence="2">
    <location>
        <begin position="252"/>
        <end position="438"/>
    </location>
</feature>
<dbReference type="PANTHER" id="PTHR28083">
    <property type="entry name" value="GOOD FOR FULL DBP5 ACTIVITY PROTEIN 2"/>
    <property type="match status" value="1"/>
</dbReference>
<dbReference type="RefSeq" id="XP_007834117.1">
    <property type="nucleotide sequence ID" value="XM_007835926.1"/>
</dbReference>
<dbReference type="SUPFAM" id="SSF53098">
    <property type="entry name" value="Ribonuclease H-like"/>
    <property type="match status" value="1"/>
</dbReference>
<keyword evidence="4" id="KW-1185">Reference proteome</keyword>
<protein>
    <recommendedName>
        <fullName evidence="2">Exonuclease domain-containing protein</fullName>
    </recommendedName>
</protein>
<dbReference type="InterPro" id="IPR048519">
    <property type="entry name" value="Gfd2/YDR514C-like_C"/>
</dbReference>
<gene>
    <name evidence="3" type="ORF">PFICI_07345</name>
</gene>
<proteinExistence type="predicted"/>
<dbReference type="SMART" id="SM00479">
    <property type="entry name" value="EXOIII"/>
    <property type="match status" value="1"/>
</dbReference>
<feature type="compositionally biased region" description="Basic and acidic residues" evidence="1">
    <location>
        <begin position="439"/>
        <end position="460"/>
    </location>
</feature>
<dbReference type="GO" id="GO:0005634">
    <property type="term" value="C:nucleus"/>
    <property type="evidence" value="ECO:0007669"/>
    <property type="project" value="TreeGrafter"/>
</dbReference>
<dbReference type="Proteomes" id="UP000030651">
    <property type="component" value="Unassembled WGS sequence"/>
</dbReference>
<evidence type="ECO:0000313" key="4">
    <source>
        <dbReference type="Proteomes" id="UP000030651"/>
    </source>
</evidence>
<dbReference type="InterPro" id="IPR013520">
    <property type="entry name" value="Ribonucl_H"/>
</dbReference>
<name>W3X3T6_PESFW</name>
<dbReference type="AlphaFoldDB" id="W3X3T6"/>
<accession>W3X3T6</accession>
<sequence length="478" mass="54366">MAAAPQLETAAKVSRPHDLEFGEEAEPGLSWCPFKLLRGFPHQHVKKESEKVAMWFRANIFTSRKWDLYCISDLNGEKESILMVPTAQFERMIADANKQLNLDLKIPTDSKDGALVNVFDGPILPRFVRRIDNQTGLSNAIELSKLIQPGDIAKGSFSKDEVIAYGEKIELIYDHLSRHNSKADKKEARRRKAIVRQKGWGQQLKRAQRYLGMRHKTIFGFDEQPHIFTANETQSVLFQCLHTPFPMECMVRLISFDVEAAEFSSTTITEIGLAILDTQRILDSDPMKTSFADWGEFIETHHLRITEHKDIVNKTYVKGCPDDFLFGTSEFVGMKDVHGRLSELIRGDENFVLVGHDVGSDVKYFESLGIRLRDLAGYRDEIDTKDILRSAQRCNDARSLEFLCRELSVSPSSHFHNAGNDAVYTMQCLLKMVQRKSAGEKISNSERDGWEPEGDPRDWSDGNEDDGGLPLVLRRLKN</sequence>
<dbReference type="InterPro" id="IPR036397">
    <property type="entry name" value="RNaseH_sf"/>
</dbReference>
<dbReference type="KEGG" id="pfy:PFICI_07345"/>
<dbReference type="HOGENOM" id="CLU_016815_4_0_1"/>
<dbReference type="OMA" id="CVDVESY"/>
<dbReference type="Gene3D" id="3.30.420.10">
    <property type="entry name" value="Ribonuclease H-like superfamily/Ribonuclease H"/>
    <property type="match status" value="1"/>
</dbReference>
<dbReference type="EMBL" id="KI912113">
    <property type="protein sequence ID" value="ETS79816.1"/>
    <property type="molecule type" value="Genomic_DNA"/>
</dbReference>
<dbReference type="eggNOG" id="ENOG502QTQR">
    <property type="taxonomic scope" value="Eukaryota"/>
</dbReference>
<dbReference type="InParanoid" id="W3X3T6"/>
<evidence type="ECO:0000259" key="2">
    <source>
        <dbReference type="SMART" id="SM00479"/>
    </source>
</evidence>
<dbReference type="STRING" id="1229662.W3X3T6"/>
<dbReference type="InterPro" id="IPR012337">
    <property type="entry name" value="RNaseH-like_sf"/>
</dbReference>
<reference evidence="4" key="1">
    <citation type="journal article" date="2015" name="BMC Genomics">
        <title>Genomic and transcriptomic analysis of the endophytic fungus Pestalotiopsis fici reveals its lifestyle and high potential for synthesis of natural products.</title>
        <authorList>
            <person name="Wang X."/>
            <person name="Zhang X."/>
            <person name="Liu L."/>
            <person name="Xiang M."/>
            <person name="Wang W."/>
            <person name="Sun X."/>
            <person name="Che Y."/>
            <person name="Guo L."/>
            <person name="Liu G."/>
            <person name="Guo L."/>
            <person name="Wang C."/>
            <person name="Yin W.B."/>
            <person name="Stadler M."/>
            <person name="Zhang X."/>
            <person name="Liu X."/>
        </authorList>
    </citation>
    <scope>NUCLEOTIDE SEQUENCE [LARGE SCALE GENOMIC DNA]</scope>
    <source>
        <strain evidence="4">W106-1 / CGMCC3.15140</strain>
    </source>
</reference>
<dbReference type="OrthoDB" id="5953249at2759"/>